<accession>A0A2P2PUC8</accession>
<organism evidence="1">
    <name type="scientific">Rhizophora mucronata</name>
    <name type="common">Asiatic mangrove</name>
    <dbReference type="NCBI Taxonomy" id="61149"/>
    <lineage>
        <taxon>Eukaryota</taxon>
        <taxon>Viridiplantae</taxon>
        <taxon>Streptophyta</taxon>
        <taxon>Embryophyta</taxon>
        <taxon>Tracheophyta</taxon>
        <taxon>Spermatophyta</taxon>
        <taxon>Magnoliopsida</taxon>
        <taxon>eudicotyledons</taxon>
        <taxon>Gunneridae</taxon>
        <taxon>Pentapetalae</taxon>
        <taxon>rosids</taxon>
        <taxon>fabids</taxon>
        <taxon>Malpighiales</taxon>
        <taxon>Rhizophoraceae</taxon>
        <taxon>Rhizophora</taxon>
    </lineage>
</organism>
<protein>
    <submittedName>
        <fullName evidence="1">Oligopeptide transporter 7-like</fullName>
    </submittedName>
</protein>
<sequence>MRWPSGTTAI</sequence>
<name>A0A2P2PUC8_RHIMU</name>
<reference evidence="1" key="1">
    <citation type="submission" date="2018-02" db="EMBL/GenBank/DDBJ databases">
        <title>Rhizophora mucronata_Transcriptome.</title>
        <authorList>
            <person name="Meera S.P."/>
            <person name="Sreeshan A."/>
            <person name="Augustine A."/>
        </authorList>
    </citation>
    <scope>NUCLEOTIDE SEQUENCE</scope>
    <source>
        <tissue evidence="1">Leaf</tissue>
    </source>
</reference>
<dbReference type="EMBL" id="GGEC01077745">
    <property type="protein sequence ID" value="MBX58229.1"/>
    <property type="molecule type" value="Transcribed_RNA"/>
</dbReference>
<evidence type="ECO:0000313" key="1">
    <source>
        <dbReference type="EMBL" id="MBX58229.1"/>
    </source>
</evidence>
<proteinExistence type="predicted"/>